<reference evidence="13 14" key="1">
    <citation type="submission" date="2015-01" db="EMBL/GenBank/DDBJ databases">
        <title>The Genome Sequence of Cladophialophora immunda CBS83496.</title>
        <authorList>
            <consortium name="The Broad Institute Genomics Platform"/>
            <person name="Cuomo C."/>
            <person name="de Hoog S."/>
            <person name="Gorbushina A."/>
            <person name="Stielow B."/>
            <person name="Teixiera M."/>
            <person name="Abouelleil A."/>
            <person name="Chapman S.B."/>
            <person name="Priest M."/>
            <person name="Young S.K."/>
            <person name="Wortman J."/>
            <person name="Nusbaum C."/>
            <person name="Birren B."/>
        </authorList>
    </citation>
    <scope>NUCLEOTIDE SEQUENCE [LARGE SCALE GENOMIC DNA]</scope>
    <source>
        <strain evidence="13 14">CBS 83496</strain>
    </source>
</reference>
<evidence type="ECO:0000256" key="8">
    <source>
        <dbReference type="PIRSR" id="PIRSR600269-51"/>
    </source>
</evidence>
<comment type="cofactor">
    <cofactor evidence="1">
        <name>Cu cation</name>
        <dbReference type="ChEBI" id="CHEBI:23378"/>
    </cofactor>
</comment>
<feature type="compositionally biased region" description="Polar residues" evidence="10">
    <location>
        <begin position="778"/>
        <end position="787"/>
    </location>
</feature>
<evidence type="ECO:0000256" key="2">
    <source>
        <dbReference type="ARBA" id="ARBA00007983"/>
    </source>
</evidence>
<dbReference type="STRING" id="569365.A0A0D2D108"/>
<dbReference type="AlphaFoldDB" id="A0A0D2D108"/>
<keyword evidence="14" id="KW-1185">Reference proteome</keyword>
<evidence type="ECO:0000313" key="14">
    <source>
        <dbReference type="Proteomes" id="UP000054466"/>
    </source>
</evidence>
<dbReference type="EC" id="1.4.3.-" evidence="9"/>
<feature type="active site" description="Proton acceptor" evidence="7">
    <location>
        <position position="423"/>
    </location>
</feature>
<evidence type="ECO:0000256" key="5">
    <source>
        <dbReference type="ARBA" id="ARBA00023002"/>
    </source>
</evidence>
<dbReference type="GO" id="GO:0009308">
    <property type="term" value="P:amine metabolic process"/>
    <property type="evidence" value="ECO:0007669"/>
    <property type="project" value="UniProtKB-UniRule"/>
</dbReference>
<evidence type="ECO:0000256" key="10">
    <source>
        <dbReference type="SAM" id="MobiDB-lite"/>
    </source>
</evidence>
<feature type="modified residue" description="2',4',5'-topaquinone" evidence="8">
    <location>
        <position position="507"/>
    </location>
</feature>
<accession>A0A0D2D108</accession>
<evidence type="ECO:0000313" key="13">
    <source>
        <dbReference type="EMBL" id="KIW29459.1"/>
    </source>
</evidence>
<gene>
    <name evidence="13" type="ORF">PV07_05273</name>
</gene>
<feature type="compositionally biased region" description="Polar residues" evidence="10">
    <location>
        <begin position="762"/>
        <end position="771"/>
    </location>
</feature>
<dbReference type="EMBL" id="KN847042">
    <property type="protein sequence ID" value="KIW29459.1"/>
    <property type="molecule type" value="Genomic_DNA"/>
</dbReference>
<dbReference type="Proteomes" id="UP000054466">
    <property type="component" value="Unassembled WGS sequence"/>
</dbReference>
<dbReference type="PANTHER" id="PTHR10638:SF33">
    <property type="entry name" value="AMINE OXIDASE"/>
    <property type="match status" value="1"/>
</dbReference>
<evidence type="ECO:0000259" key="11">
    <source>
        <dbReference type="Pfam" id="PF01179"/>
    </source>
</evidence>
<dbReference type="InterPro" id="IPR016182">
    <property type="entry name" value="Cu_amine_oxidase_N-reg"/>
</dbReference>
<evidence type="ECO:0000256" key="3">
    <source>
        <dbReference type="ARBA" id="ARBA00022723"/>
    </source>
</evidence>
<dbReference type="GO" id="GO:0005507">
    <property type="term" value="F:copper ion binding"/>
    <property type="evidence" value="ECO:0007669"/>
    <property type="project" value="InterPro"/>
</dbReference>
<organism evidence="13 14">
    <name type="scientific">Cladophialophora immunda</name>
    <dbReference type="NCBI Taxonomy" id="569365"/>
    <lineage>
        <taxon>Eukaryota</taxon>
        <taxon>Fungi</taxon>
        <taxon>Dikarya</taxon>
        <taxon>Ascomycota</taxon>
        <taxon>Pezizomycotina</taxon>
        <taxon>Eurotiomycetes</taxon>
        <taxon>Chaetothyriomycetidae</taxon>
        <taxon>Chaetothyriales</taxon>
        <taxon>Herpotrichiellaceae</taxon>
        <taxon>Cladophialophora</taxon>
    </lineage>
</organism>
<sequence>MARLDKAWKPSTARMRLDRSKVLKITDKTRFSNLAPHRSYQPRDSRAWWRKGSSGISAEGLIGRFSAPTSLAASNYPNGGERRRKGVGNHRIMAGPNLFMLLQGEPKHEHAAGSSSLHPLDPITANEIEETARLIKSKYAEGAVHFKSISILDPAKKALLPYLAAERAGKSPLPTIPRRTKAVWVLLGSYDCFCASVNLSSQEVEHLTQLDRTGFPNGDVDETREMRLLVPQHPEVKKAIEKLGLPPGTEVVCNTWSYGREDDTQIDRRVQCYMFCKDPTRATDASNHYDFPLPIAPVFENKTKRLVEIIYLPTGADANVNRDPKFVPHKAKEFHHSLQDRPTRTDLKPLIVIQPHGTSFAVEGYLVKWQKWRFRLAFNFREGMVLNDVTYDGRELFHRVSLSEMVVPYADPRSPYHRKSVFDLGDVGAGNSANNLQLGCDCLGVIKYFDFVVSNSKGEAVPKPNAVCMHEIDNGIGYKHTNNRSGLVSITRARVLVLQSILTVGNYDYIFAFHFDQAAGLHYEIKATGIVATQPIDKGVTVPWGTVVNEGVLAPHHQHVFILRIDPNLDGPHNTVVMEDSVPMPLDDELNPYGVGYTVQKMKVTESGSCDFSPNRVFKITNPNSINPVSGLPVAYAIGSPMKQMLLAHPSSQHGRRARFATHPYWVTKYQEGELFAAGNFTYQSIALPLGKATHDGSGDVAAWAARKDPVDNEDIVLWHSISLTHNVRVEDYPIMPCETIVVSLKPSGFFEESPLMDVPQSSQLASQSTLYEDPQDRPTNGHSSCSGHEACR</sequence>
<keyword evidence="3 9" id="KW-0479">Metal-binding</keyword>
<dbReference type="InterPro" id="IPR049948">
    <property type="entry name" value="Cu_Am_ox_TPQ-bd"/>
</dbReference>
<dbReference type="Pfam" id="PF01179">
    <property type="entry name" value="Cu_amine_oxid"/>
    <property type="match status" value="1"/>
</dbReference>
<dbReference type="VEuPathDB" id="FungiDB:PV07_05273"/>
<keyword evidence="5 9" id="KW-0560">Oxidoreductase</keyword>
<keyword evidence="6 9" id="KW-0186">Copper</keyword>
<dbReference type="InterPro" id="IPR000269">
    <property type="entry name" value="Cu_amine_oxidase"/>
</dbReference>
<dbReference type="InterPro" id="IPR015800">
    <property type="entry name" value="Cu_amine_oxidase_N2"/>
</dbReference>
<evidence type="ECO:0000259" key="12">
    <source>
        <dbReference type="Pfam" id="PF02727"/>
    </source>
</evidence>
<dbReference type="InterPro" id="IPR036460">
    <property type="entry name" value="Cu_amine_oxidase_C_sf"/>
</dbReference>
<comment type="similarity">
    <text evidence="2 9">Belongs to the copper/topaquinone oxidase family.</text>
</comment>
<proteinExistence type="inferred from homology"/>
<feature type="domain" description="Copper amine oxidase catalytic" evidence="11">
    <location>
        <begin position="352"/>
        <end position="756"/>
    </location>
</feature>
<dbReference type="SUPFAM" id="SSF54416">
    <property type="entry name" value="Amine oxidase N-terminal region"/>
    <property type="match status" value="2"/>
</dbReference>
<comment type="cofactor">
    <cofactor evidence="9">
        <name>Cu cation</name>
        <dbReference type="ChEBI" id="CHEBI:23378"/>
    </cofactor>
    <text evidence="9">Contains 1 topaquinone per subunit.</text>
</comment>
<evidence type="ECO:0000256" key="7">
    <source>
        <dbReference type="PIRSR" id="PIRSR600269-50"/>
    </source>
</evidence>
<dbReference type="GO" id="GO:0008131">
    <property type="term" value="F:primary methylamine oxidase activity"/>
    <property type="evidence" value="ECO:0007669"/>
    <property type="project" value="InterPro"/>
</dbReference>
<dbReference type="OrthoDB" id="5379943at2759"/>
<dbReference type="GeneID" id="27344467"/>
<evidence type="ECO:0000256" key="6">
    <source>
        <dbReference type="ARBA" id="ARBA00023008"/>
    </source>
</evidence>
<dbReference type="Pfam" id="PF02727">
    <property type="entry name" value="Cu_amine_oxidN2"/>
    <property type="match status" value="1"/>
</dbReference>
<evidence type="ECO:0000256" key="4">
    <source>
        <dbReference type="ARBA" id="ARBA00022772"/>
    </source>
</evidence>
<protein>
    <recommendedName>
        <fullName evidence="9">Amine oxidase</fullName>
        <ecNumber evidence="9">1.4.3.-</ecNumber>
    </recommendedName>
</protein>
<feature type="domain" description="Copper amine oxidase N2-terminal" evidence="12">
    <location>
        <begin position="118"/>
        <end position="203"/>
    </location>
</feature>
<dbReference type="HOGENOM" id="CLU_011500_3_1_1"/>
<dbReference type="RefSeq" id="XP_016249675.1">
    <property type="nucleotide sequence ID" value="XM_016392156.1"/>
</dbReference>
<dbReference type="GO" id="GO:0048038">
    <property type="term" value="F:quinone binding"/>
    <property type="evidence" value="ECO:0007669"/>
    <property type="project" value="InterPro"/>
</dbReference>
<dbReference type="PROSITE" id="PS01164">
    <property type="entry name" value="COPPER_AMINE_OXID_1"/>
    <property type="match status" value="1"/>
</dbReference>
<evidence type="ECO:0000256" key="9">
    <source>
        <dbReference type="RuleBase" id="RU000672"/>
    </source>
</evidence>
<evidence type="ECO:0000256" key="1">
    <source>
        <dbReference type="ARBA" id="ARBA00001935"/>
    </source>
</evidence>
<dbReference type="SUPFAM" id="SSF49998">
    <property type="entry name" value="Amine oxidase catalytic domain"/>
    <property type="match status" value="1"/>
</dbReference>
<dbReference type="Gene3D" id="2.70.98.20">
    <property type="entry name" value="Copper amine oxidase, catalytic domain"/>
    <property type="match status" value="1"/>
</dbReference>
<comment type="PTM">
    <text evidence="8 9">Topaquinone (TPQ) is generated by copper-dependent autoxidation of a specific tyrosyl residue.</text>
</comment>
<feature type="active site" description="Schiff-base intermediate with substrate; via topaquinone" evidence="7">
    <location>
        <position position="507"/>
    </location>
</feature>
<dbReference type="PANTHER" id="PTHR10638">
    <property type="entry name" value="COPPER AMINE OXIDASE"/>
    <property type="match status" value="1"/>
</dbReference>
<feature type="region of interest" description="Disordered" evidence="10">
    <location>
        <begin position="762"/>
        <end position="793"/>
    </location>
</feature>
<dbReference type="Gene3D" id="3.10.450.40">
    <property type="match status" value="2"/>
</dbReference>
<name>A0A0D2D108_9EURO</name>
<keyword evidence="4 7" id="KW-0801">TPQ</keyword>
<dbReference type="InterPro" id="IPR015798">
    <property type="entry name" value="Cu_amine_oxidase_C"/>
</dbReference>